<dbReference type="AlphaFoldDB" id="A0A2C5XXZ0"/>
<comment type="caution">
    <text evidence="3">The sequence shown here is derived from an EMBL/GenBank/DDBJ whole genome shotgun (WGS) entry which is preliminary data.</text>
</comment>
<organism evidence="3 4">
    <name type="scientific">Ophiocordyceps australis</name>
    <dbReference type="NCBI Taxonomy" id="1399860"/>
    <lineage>
        <taxon>Eukaryota</taxon>
        <taxon>Fungi</taxon>
        <taxon>Dikarya</taxon>
        <taxon>Ascomycota</taxon>
        <taxon>Pezizomycotina</taxon>
        <taxon>Sordariomycetes</taxon>
        <taxon>Hypocreomycetidae</taxon>
        <taxon>Hypocreales</taxon>
        <taxon>Ophiocordycipitaceae</taxon>
        <taxon>Ophiocordyceps</taxon>
    </lineage>
</organism>
<feature type="chain" id="PRO_5012044528" evidence="2">
    <location>
        <begin position="25"/>
        <end position="515"/>
    </location>
</feature>
<gene>
    <name evidence="3" type="ORF">CDD81_461</name>
</gene>
<reference evidence="3 4" key="1">
    <citation type="submission" date="2017-06" db="EMBL/GenBank/DDBJ databases">
        <title>Ant-infecting Ophiocordyceps genomes reveal a high diversity of potential behavioral manipulation genes and a possible major role for enterotoxins.</title>
        <authorList>
            <person name="De Bekker C."/>
            <person name="Evans H.C."/>
            <person name="Brachmann A."/>
            <person name="Hughes D.P."/>
        </authorList>
    </citation>
    <scope>NUCLEOTIDE SEQUENCE [LARGE SCALE GENOMIC DNA]</scope>
    <source>
        <strain evidence="3 4">Map64</strain>
    </source>
</reference>
<feature type="compositionally biased region" description="Low complexity" evidence="1">
    <location>
        <begin position="294"/>
        <end position="303"/>
    </location>
</feature>
<feature type="region of interest" description="Disordered" evidence="1">
    <location>
        <begin position="26"/>
        <end position="46"/>
    </location>
</feature>
<evidence type="ECO:0000313" key="4">
    <source>
        <dbReference type="Proteomes" id="UP000226192"/>
    </source>
</evidence>
<dbReference type="Proteomes" id="UP000226192">
    <property type="component" value="Unassembled WGS sequence"/>
</dbReference>
<evidence type="ECO:0000313" key="3">
    <source>
        <dbReference type="EMBL" id="PHH61327.1"/>
    </source>
</evidence>
<name>A0A2C5XXZ0_9HYPO</name>
<dbReference type="EMBL" id="NJET01000107">
    <property type="protein sequence ID" value="PHH61327.1"/>
    <property type="molecule type" value="Genomic_DNA"/>
</dbReference>
<sequence>MFRSCWTLWILGLCVVLYPLPGHAVNPTTKTSSGPEPTPGPSGSGRGSLFAPTHPYLWAARAVRLETLRYPLMTRSYSKSQPARRFETTSIEPGASFYTLVLRTNPLDALNGFISYMRRIGHYTDTVELYLLQWDDDWARFREIHSVCNNFPPGPRYCIRKRMPLPLHAYPIPKKHLFAPDNFPITENVVAKLLNGPDHLPRPAKRRGAPRLSKDELSHAVAEMLTRFHARCRMVDEWGQDNPTTQAQSCAEDAVQGPSRDEASAPPSRNEASPSPTRDEASTSPTSDGAFQAPSPLSLPSSSTANLHDCEEIVAHVIETDMGWVTDWVHDMAEQAGLVCSEENDDTSPRGHTLDNCIQQVDQVVSESPRWVRSWFEDLFERVGANCDSLDEGAAGIDTSCTQAVEEAVAEENPWIGEMMQLLLQHLDWIECVSEDLNDDSHLLQDVLRFLQNHFNMTLAQLYDILTQSQSWLRLHFPELLDVLAQFTAASLPPESCFQQRPFGKRSSVEQGGRG</sequence>
<evidence type="ECO:0000256" key="2">
    <source>
        <dbReference type="SAM" id="SignalP"/>
    </source>
</evidence>
<proteinExistence type="predicted"/>
<accession>A0A2C5XXZ0</accession>
<feature type="compositionally biased region" description="Polar residues" evidence="1">
    <location>
        <begin position="270"/>
        <end position="289"/>
    </location>
</feature>
<protein>
    <submittedName>
        <fullName evidence="3">Uncharacterized protein</fullName>
    </submittedName>
</protein>
<feature type="signal peptide" evidence="2">
    <location>
        <begin position="1"/>
        <end position="24"/>
    </location>
</feature>
<feature type="region of interest" description="Disordered" evidence="1">
    <location>
        <begin position="195"/>
        <end position="215"/>
    </location>
</feature>
<keyword evidence="4" id="KW-1185">Reference proteome</keyword>
<dbReference type="OrthoDB" id="10528191at2759"/>
<evidence type="ECO:0000256" key="1">
    <source>
        <dbReference type="SAM" id="MobiDB-lite"/>
    </source>
</evidence>
<feature type="region of interest" description="Disordered" evidence="1">
    <location>
        <begin position="240"/>
        <end position="304"/>
    </location>
</feature>
<keyword evidence="2" id="KW-0732">Signal</keyword>